<dbReference type="EMBL" id="QGDL01000015">
    <property type="protein sequence ID" value="PWJ23189.1"/>
    <property type="molecule type" value="Genomic_DNA"/>
</dbReference>
<dbReference type="OrthoDB" id="9808360at2"/>
<dbReference type="NCBIfam" id="TIGR00738">
    <property type="entry name" value="rrf2_super"/>
    <property type="match status" value="1"/>
</dbReference>
<dbReference type="RefSeq" id="WP_109733176.1">
    <property type="nucleotide sequence ID" value="NZ_BAAACK010000023.1"/>
</dbReference>
<evidence type="ECO:0000313" key="1">
    <source>
        <dbReference type="EMBL" id="PWJ23189.1"/>
    </source>
</evidence>
<dbReference type="PANTHER" id="PTHR33221">
    <property type="entry name" value="WINGED HELIX-TURN-HELIX TRANSCRIPTIONAL REGULATOR, RRF2 FAMILY"/>
    <property type="match status" value="1"/>
</dbReference>
<sequence>MKMSTKGRYALEIIVDLAMNSTPERLESLKNIAQRRNLSEKYLERIIKALKQRGLVESVRGAYGGYCLTVPCEDITVKNVLTAVEGELTPVHCLTKESDCGVSCDLCPTRNTWGSMWKTITNTVENITIADILKRVDEINDEP</sequence>
<organism evidence="1 2">
    <name type="scientific">Faecalicatena orotica</name>
    <dbReference type="NCBI Taxonomy" id="1544"/>
    <lineage>
        <taxon>Bacteria</taxon>
        <taxon>Bacillati</taxon>
        <taxon>Bacillota</taxon>
        <taxon>Clostridia</taxon>
        <taxon>Lachnospirales</taxon>
        <taxon>Lachnospiraceae</taxon>
        <taxon>Faecalicatena</taxon>
    </lineage>
</organism>
<dbReference type="Pfam" id="PF02082">
    <property type="entry name" value="Rrf2"/>
    <property type="match status" value="1"/>
</dbReference>
<dbReference type="SUPFAM" id="SSF46785">
    <property type="entry name" value="Winged helix' DNA-binding domain"/>
    <property type="match status" value="1"/>
</dbReference>
<dbReference type="AlphaFoldDB" id="A0A2Y9BLX4"/>
<dbReference type="InterPro" id="IPR036390">
    <property type="entry name" value="WH_DNA-bd_sf"/>
</dbReference>
<dbReference type="PANTHER" id="PTHR33221:SF9">
    <property type="entry name" value="RRF2 FAMILY PROTEIN"/>
    <property type="match status" value="1"/>
</dbReference>
<reference evidence="1 2" key="1">
    <citation type="submission" date="2018-05" db="EMBL/GenBank/DDBJ databases">
        <title>The Hungate 1000. A catalogue of reference genomes from the rumen microbiome.</title>
        <authorList>
            <person name="Kelly W."/>
        </authorList>
    </citation>
    <scope>NUCLEOTIDE SEQUENCE [LARGE SCALE GENOMIC DNA]</scope>
    <source>
        <strain evidence="1 2">NLAE-zl-C242</strain>
    </source>
</reference>
<dbReference type="Gene3D" id="1.10.10.10">
    <property type="entry name" value="Winged helix-like DNA-binding domain superfamily/Winged helix DNA-binding domain"/>
    <property type="match status" value="1"/>
</dbReference>
<dbReference type="Proteomes" id="UP000245845">
    <property type="component" value="Unassembled WGS sequence"/>
</dbReference>
<protein>
    <submittedName>
        <fullName evidence="1">BadM/Rrf2 family transcriptional regulator</fullName>
    </submittedName>
</protein>
<evidence type="ECO:0000313" key="2">
    <source>
        <dbReference type="Proteomes" id="UP000245845"/>
    </source>
</evidence>
<comment type="caution">
    <text evidence="1">The sequence shown here is derived from an EMBL/GenBank/DDBJ whole genome shotgun (WGS) entry which is preliminary data.</text>
</comment>
<dbReference type="InterPro" id="IPR000944">
    <property type="entry name" value="Tscrpt_reg_Rrf2"/>
</dbReference>
<proteinExistence type="predicted"/>
<accession>A0A2Y9BLX4</accession>
<gene>
    <name evidence="1" type="ORF">A8806_115123</name>
</gene>
<dbReference type="GO" id="GO:0003700">
    <property type="term" value="F:DNA-binding transcription factor activity"/>
    <property type="evidence" value="ECO:0007669"/>
    <property type="project" value="TreeGrafter"/>
</dbReference>
<dbReference type="PROSITE" id="PS51197">
    <property type="entry name" value="HTH_RRF2_2"/>
    <property type="match status" value="1"/>
</dbReference>
<dbReference type="InterPro" id="IPR030489">
    <property type="entry name" value="TR_Rrf2-type_CS"/>
</dbReference>
<keyword evidence="2" id="KW-1185">Reference proteome</keyword>
<name>A0A2Y9BLX4_9FIRM</name>
<dbReference type="PROSITE" id="PS01332">
    <property type="entry name" value="HTH_RRF2_1"/>
    <property type="match status" value="1"/>
</dbReference>
<dbReference type="InterPro" id="IPR036388">
    <property type="entry name" value="WH-like_DNA-bd_sf"/>
</dbReference>
<dbReference type="GO" id="GO:0005829">
    <property type="term" value="C:cytosol"/>
    <property type="evidence" value="ECO:0007669"/>
    <property type="project" value="TreeGrafter"/>
</dbReference>